<feature type="region of interest" description="Disordered" evidence="1">
    <location>
        <begin position="1"/>
        <end position="45"/>
    </location>
</feature>
<dbReference type="AlphaFoldDB" id="A0A540VSW9"/>
<organism evidence="3 4">
    <name type="scientific">Spiribacter salinus</name>
    <dbReference type="NCBI Taxonomy" id="1335746"/>
    <lineage>
        <taxon>Bacteria</taxon>
        <taxon>Pseudomonadati</taxon>
        <taxon>Pseudomonadota</taxon>
        <taxon>Gammaproteobacteria</taxon>
        <taxon>Chromatiales</taxon>
        <taxon>Ectothiorhodospiraceae</taxon>
        <taxon>Spiribacter</taxon>
    </lineage>
</organism>
<keyword evidence="2" id="KW-1133">Transmembrane helix</keyword>
<reference evidence="3 4" key="1">
    <citation type="submission" date="2019-06" db="EMBL/GenBank/DDBJ databases">
        <title>Metagenome assembled Genome of Spiribacter salinus SL48-SHIP from the microbial mat of Salt Lake 48 (Novosibirsk region, Russia).</title>
        <authorList>
            <person name="Shipova A."/>
            <person name="Rozanov A.S."/>
            <person name="Bryanskaya A.V."/>
            <person name="Peltek S.E."/>
        </authorList>
    </citation>
    <scope>NUCLEOTIDE SEQUENCE [LARGE SCALE GENOMIC DNA]</scope>
    <source>
        <strain evidence="3">SL48-SHIP-2</strain>
    </source>
</reference>
<evidence type="ECO:0000256" key="1">
    <source>
        <dbReference type="SAM" id="MobiDB-lite"/>
    </source>
</evidence>
<comment type="caution">
    <text evidence="3">The sequence shown here is derived from an EMBL/GenBank/DDBJ whole genome shotgun (WGS) entry which is preliminary data.</text>
</comment>
<gene>
    <name evidence="3" type="ORF">FKY71_06460</name>
</gene>
<name>A0A540VSW9_9GAMM</name>
<evidence type="ECO:0000313" key="3">
    <source>
        <dbReference type="EMBL" id="TQE99847.1"/>
    </source>
</evidence>
<proteinExistence type="predicted"/>
<protein>
    <submittedName>
        <fullName evidence="3">Uncharacterized protein</fullName>
    </submittedName>
</protein>
<accession>A0A540VSW9</accession>
<evidence type="ECO:0000313" key="4">
    <source>
        <dbReference type="Proteomes" id="UP000315400"/>
    </source>
</evidence>
<feature type="compositionally biased region" description="Acidic residues" evidence="1">
    <location>
        <begin position="216"/>
        <end position="227"/>
    </location>
</feature>
<evidence type="ECO:0000256" key="2">
    <source>
        <dbReference type="SAM" id="Phobius"/>
    </source>
</evidence>
<feature type="compositionally biased region" description="Acidic residues" evidence="1">
    <location>
        <begin position="283"/>
        <end position="295"/>
    </location>
</feature>
<keyword evidence="2" id="KW-0812">Transmembrane</keyword>
<feature type="compositionally biased region" description="Acidic residues" evidence="1">
    <location>
        <begin position="1"/>
        <end position="10"/>
    </location>
</feature>
<keyword evidence="2" id="KW-0472">Membrane</keyword>
<feature type="region of interest" description="Disordered" evidence="1">
    <location>
        <begin position="190"/>
        <end position="235"/>
    </location>
</feature>
<feature type="region of interest" description="Disordered" evidence="1">
    <location>
        <begin position="279"/>
        <end position="301"/>
    </location>
</feature>
<dbReference type="EMBL" id="VIFK01000036">
    <property type="protein sequence ID" value="TQE99847.1"/>
    <property type="molecule type" value="Genomic_DNA"/>
</dbReference>
<dbReference type="Proteomes" id="UP000315400">
    <property type="component" value="Unassembled WGS sequence"/>
</dbReference>
<feature type="transmembrane region" description="Helical" evidence="2">
    <location>
        <begin position="164"/>
        <end position="183"/>
    </location>
</feature>
<sequence length="502" mass="54375">MNVERPDDEGITGATPRPDEEMEEEVTPLPDGLYAQPDANIPDEPLGHGANEALVVRDSVGNVVKTVEQLPASIGRGSECTVCLDGAGAVGIYARLRRNIGDGVMLEKIRPDVELVSHGVSGDIHELANGDYFSVDGHVFAIDWPKVDARETKASPSGRIKPKYVVMGILAMAAFLFALGGFMQMRAPEVSGTPERAQSEESESESGSGSIVVDQSETEATDTESATDDQPSRTVMRPLWTLDAMLDAAVGETDETGRAGGNPAPDDDEIDIETVDVAPGDSADADDTAAVDEDSGTNTTRIGAESRERGMALYHDGSAAEAVQTMRTTANRSDMAGSADARGLNWLANRVEDAVDLSANAREDLANDRVMEAGEQLARLGRMERNTLTPGGLSRYYRELEAALAGAIRERMVSAKRSDDARESYRWADMLLDFRKDEEAANVIAALDETARERYDYAFELEMIDVGNATRVWREVVSLVPAESPWHQRAVAKIRQYHPNSE</sequence>